<feature type="domain" description="FAD/NAD(P)-binding" evidence="1">
    <location>
        <begin position="8"/>
        <end position="120"/>
    </location>
</feature>
<dbReference type="Gene3D" id="3.50.50.60">
    <property type="entry name" value="FAD/NAD(P)-binding domain"/>
    <property type="match status" value="1"/>
</dbReference>
<accession>A0A645G5J9</accession>
<dbReference type="EMBL" id="VSSQ01070360">
    <property type="protein sequence ID" value="MPN22187.1"/>
    <property type="molecule type" value="Genomic_DNA"/>
</dbReference>
<evidence type="ECO:0000313" key="2">
    <source>
        <dbReference type="EMBL" id="MPN22187.1"/>
    </source>
</evidence>
<dbReference type="Pfam" id="PF07992">
    <property type="entry name" value="Pyr_redox_2"/>
    <property type="match status" value="1"/>
</dbReference>
<sequence>MRTSSSHEEGVERLWSIGTQRILGENGQVRALSCVKLAWENGRPIPIEGSQFIIEAELVLLSMGFVPYRDSPLVREFGLALDPKGNILVDDEHRCSVDKVFACGDAVSGASLVVHAIAEGRKCARSVHAFLTNAGGRSASNRSKS</sequence>
<dbReference type="InterPro" id="IPR051394">
    <property type="entry name" value="Glutamate_Synthase"/>
</dbReference>
<evidence type="ECO:0000259" key="1">
    <source>
        <dbReference type="Pfam" id="PF07992"/>
    </source>
</evidence>
<dbReference type="AlphaFoldDB" id="A0A645G5J9"/>
<dbReference type="SUPFAM" id="SSF51905">
    <property type="entry name" value="FAD/NAD(P)-binding domain"/>
    <property type="match status" value="1"/>
</dbReference>
<dbReference type="PANTHER" id="PTHR43100:SF3">
    <property type="entry name" value="FAD_NAD(P)-BINDING DOMAIN-CONTAINING PROTEIN"/>
    <property type="match status" value="1"/>
</dbReference>
<gene>
    <name evidence="2" type="ORF">SDC9_169570</name>
</gene>
<dbReference type="InterPro" id="IPR036188">
    <property type="entry name" value="FAD/NAD-bd_sf"/>
</dbReference>
<proteinExistence type="predicted"/>
<reference evidence="2" key="1">
    <citation type="submission" date="2019-08" db="EMBL/GenBank/DDBJ databases">
        <authorList>
            <person name="Kucharzyk K."/>
            <person name="Murdoch R.W."/>
            <person name="Higgins S."/>
            <person name="Loffler F."/>
        </authorList>
    </citation>
    <scope>NUCLEOTIDE SEQUENCE</scope>
</reference>
<dbReference type="GO" id="GO:0016491">
    <property type="term" value="F:oxidoreductase activity"/>
    <property type="evidence" value="ECO:0007669"/>
    <property type="project" value="InterPro"/>
</dbReference>
<dbReference type="PANTHER" id="PTHR43100">
    <property type="entry name" value="GLUTAMATE SYNTHASE [NADPH] SMALL CHAIN"/>
    <property type="match status" value="1"/>
</dbReference>
<comment type="caution">
    <text evidence="2">The sequence shown here is derived from an EMBL/GenBank/DDBJ whole genome shotgun (WGS) entry which is preliminary data.</text>
</comment>
<name>A0A645G5J9_9ZZZZ</name>
<organism evidence="2">
    <name type="scientific">bioreactor metagenome</name>
    <dbReference type="NCBI Taxonomy" id="1076179"/>
    <lineage>
        <taxon>unclassified sequences</taxon>
        <taxon>metagenomes</taxon>
        <taxon>ecological metagenomes</taxon>
    </lineage>
</organism>
<dbReference type="InterPro" id="IPR023753">
    <property type="entry name" value="FAD/NAD-binding_dom"/>
</dbReference>
<protein>
    <recommendedName>
        <fullName evidence="1">FAD/NAD(P)-binding domain-containing protein</fullName>
    </recommendedName>
</protein>